<feature type="domain" description="AP2/ERF" evidence="10">
    <location>
        <begin position="222"/>
        <end position="279"/>
    </location>
</feature>
<dbReference type="PRINTS" id="PR00367">
    <property type="entry name" value="ETHRSPELEMNT"/>
</dbReference>
<keyword evidence="2" id="KW-0936">Ethylene signaling pathway</keyword>
<dbReference type="InterPro" id="IPR016177">
    <property type="entry name" value="DNA-bd_dom_sf"/>
</dbReference>
<feature type="compositionally biased region" description="Gly residues" evidence="9">
    <location>
        <begin position="7"/>
        <end position="16"/>
    </location>
</feature>
<dbReference type="PANTHER" id="PTHR31657">
    <property type="entry name" value="ETHYLENE-RESPONSIVE TRANSCRIPTION FACTOR ERF061"/>
    <property type="match status" value="1"/>
</dbReference>
<comment type="similarity">
    <text evidence="8">Belongs to the AP2/ERF transcription factor family. ERF subfamily.</text>
</comment>
<dbReference type="EMBL" id="CM000765">
    <property type="protein sequence ID" value="KXG26694.2"/>
    <property type="molecule type" value="Genomic_DNA"/>
</dbReference>
<dbReference type="OrthoDB" id="771648at2759"/>
<organism evidence="11 12">
    <name type="scientific">Sorghum bicolor</name>
    <name type="common">Sorghum</name>
    <name type="synonym">Sorghum vulgare</name>
    <dbReference type="NCBI Taxonomy" id="4558"/>
    <lineage>
        <taxon>Eukaryota</taxon>
        <taxon>Viridiplantae</taxon>
        <taxon>Streptophyta</taxon>
        <taxon>Embryophyta</taxon>
        <taxon>Tracheophyta</taxon>
        <taxon>Spermatophyta</taxon>
        <taxon>Magnoliopsida</taxon>
        <taxon>Liliopsida</taxon>
        <taxon>Poales</taxon>
        <taxon>Poaceae</taxon>
        <taxon>PACMAD clade</taxon>
        <taxon>Panicoideae</taxon>
        <taxon>Andropogonodae</taxon>
        <taxon>Andropogoneae</taxon>
        <taxon>Sorghinae</taxon>
        <taxon>Sorghum</taxon>
    </lineage>
</organism>
<dbReference type="SMART" id="SM00380">
    <property type="entry name" value="AP2"/>
    <property type="match status" value="1"/>
</dbReference>
<dbReference type="GO" id="GO:0003700">
    <property type="term" value="F:DNA-binding transcription factor activity"/>
    <property type="evidence" value="ECO:0007669"/>
    <property type="project" value="InterPro"/>
</dbReference>
<feature type="region of interest" description="Disordered" evidence="9">
    <location>
        <begin position="288"/>
        <end position="385"/>
    </location>
</feature>
<dbReference type="FunCoup" id="A0A1B6PM04">
    <property type="interactions" value="697"/>
</dbReference>
<dbReference type="GO" id="GO:0000976">
    <property type="term" value="F:transcription cis-regulatory region binding"/>
    <property type="evidence" value="ECO:0007669"/>
    <property type="project" value="UniProtKB-ARBA"/>
</dbReference>
<feature type="compositionally biased region" description="Low complexity" evidence="9">
    <location>
        <begin position="443"/>
        <end position="462"/>
    </location>
</feature>
<feature type="region of interest" description="Disordered" evidence="9">
    <location>
        <begin position="53"/>
        <end position="95"/>
    </location>
</feature>
<evidence type="ECO:0000313" key="12">
    <source>
        <dbReference type="Proteomes" id="UP000000768"/>
    </source>
</evidence>
<accession>A0A1B6PM04</accession>
<gene>
    <name evidence="11" type="ORF">SORBI_3006G156100</name>
</gene>
<feature type="compositionally biased region" description="Polar residues" evidence="9">
    <location>
        <begin position="336"/>
        <end position="362"/>
    </location>
</feature>
<dbReference type="InParanoid" id="A0A1B6PM04"/>
<dbReference type="InterPro" id="IPR001471">
    <property type="entry name" value="AP2/ERF_dom"/>
</dbReference>
<evidence type="ECO:0000256" key="7">
    <source>
        <dbReference type="ARBA" id="ARBA00023242"/>
    </source>
</evidence>
<dbReference type="OMA" id="WQQSSMS"/>
<dbReference type="CDD" id="cd00018">
    <property type="entry name" value="AP2"/>
    <property type="match status" value="1"/>
</dbReference>
<feature type="region of interest" description="Disordered" evidence="9">
    <location>
        <begin position="439"/>
        <end position="462"/>
    </location>
</feature>
<feature type="region of interest" description="Disordered" evidence="9">
    <location>
        <begin position="122"/>
        <end position="156"/>
    </location>
</feature>
<dbReference type="SUPFAM" id="SSF54171">
    <property type="entry name" value="DNA-binding domain"/>
    <property type="match status" value="1"/>
</dbReference>
<dbReference type="PANTHER" id="PTHR31657:SF88">
    <property type="entry name" value="OS04G0529100 PROTEIN"/>
    <property type="match status" value="1"/>
</dbReference>
<evidence type="ECO:0000256" key="1">
    <source>
        <dbReference type="ARBA" id="ARBA00004123"/>
    </source>
</evidence>
<keyword evidence="12" id="KW-1185">Reference proteome</keyword>
<proteinExistence type="inferred from homology"/>
<evidence type="ECO:0000256" key="9">
    <source>
        <dbReference type="SAM" id="MobiDB-lite"/>
    </source>
</evidence>
<dbReference type="InterPro" id="IPR051758">
    <property type="entry name" value="ERF/AP2-like"/>
</dbReference>
<dbReference type="Gramene" id="KXG26694">
    <property type="protein sequence ID" value="KXG26694"/>
    <property type="gene ID" value="SORBI_3006G156100"/>
</dbReference>
<evidence type="ECO:0000256" key="5">
    <source>
        <dbReference type="ARBA" id="ARBA00023159"/>
    </source>
</evidence>
<feature type="region of interest" description="Disordered" evidence="9">
    <location>
        <begin position="1"/>
        <end position="37"/>
    </location>
</feature>
<evidence type="ECO:0000259" key="10">
    <source>
        <dbReference type="PROSITE" id="PS51032"/>
    </source>
</evidence>
<evidence type="ECO:0000256" key="8">
    <source>
        <dbReference type="ARBA" id="ARBA00024343"/>
    </source>
</evidence>
<dbReference type="FunFam" id="3.30.730.10:FF:000001">
    <property type="entry name" value="Ethylene-responsive transcription factor 2"/>
    <property type="match status" value="1"/>
</dbReference>
<dbReference type="Pfam" id="PF00847">
    <property type="entry name" value="AP2"/>
    <property type="match status" value="1"/>
</dbReference>
<dbReference type="GO" id="GO:0005634">
    <property type="term" value="C:nucleus"/>
    <property type="evidence" value="ECO:0000318"/>
    <property type="project" value="GO_Central"/>
</dbReference>
<evidence type="ECO:0000313" key="11">
    <source>
        <dbReference type="EMBL" id="KXG26694.2"/>
    </source>
</evidence>
<feature type="compositionally biased region" description="Low complexity" evidence="9">
    <location>
        <begin position="293"/>
        <end position="316"/>
    </location>
</feature>
<evidence type="ECO:0000256" key="3">
    <source>
        <dbReference type="ARBA" id="ARBA00023015"/>
    </source>
</evidence>
<dbReference type="PROSITE" id="PS51032">
    <property type="entry name" value="AP2_ERF"/>
    <property type="match status" value="1"/>
</dbReference>
<protein>
    <recommendedName>
        <fullName evidence="10">AP2/ERF domain-containing protein</fullName>
    </recommendedName>
</protein>
<comment type="subcellular location">
    <subcellularLocation>
        <location evidence="1">Nucleus</location>
    </subcellularLocation>
</comment>
<evidence type="ECO:0000256" key="2">
    <source>
        <dbReference type="ARBA" id="ARBA00022745"/>
    </source>
</evidence>
<dbReference type="InterPro" id="IPR036955">
    <property type="entry name" value="AP2/ERF_dom_sf"/>
</dbReference>
<dbReference type="Gene3D" id="3.30.730.10">
    <property type="entry name" value="AP2/ERF domain"/>
    <property type="match status" value="1"/>
</dbReference>
<sequence length="462" mass="49050">MDASSESGGGGAGSGRGGRRWKGKGVTPIQPRRQLAPVMEDASAALLRPLKKIGRAPDRFQRSAASSLSTTTSLSAPPSPRASAAGATSHAPVSPPSARHMFPFAYEPSAAVGSAPRLELPPWQQHSASESSQPASPHQQQQAHQAPLQRHQQQQQMISFGAPTQYQAQLLLPEGPQQQHHLLRYWSEALNLSPRGGQAAAVLPSLYQHLLRAPPPPPPQKLYRGVRQRHWGKWVAEIRLPRNRTRLWLGTFDSAEDAAMAYDREAFKLRGENARLNFPDRFFGKGHAGGSGRTSATAAAAPTAAAASGSTSSSSPPQTPDEENTHQTPPDAEGSSGKQPQPPVATSSQLEGSSGGETTLPDSGQMIHSPEAPAGSEWGPADEAWFNTWGPGSSFWDDYDIDSTRGLFLHHGRFAGDEAGINTATTAAATGTDMSCDHVPVTPASSSSPLHSQSPHSPTFMD</sequence>
<dbReference type="STRING" id="4558.A0A1B6PM04"/>
<evidence type="ECO:0000256" key="4">
    <source>
        <dbReference type="ARBA" id="ARBA00023125"/>
    </source>
</evidence>
<feature type="compositionally biased region" description="Low complexity" evidence="9">
    <location>
        <begin position="124"/>
        <end position="156"/>
    </location>
</feature>
<keyword evidence="7" id="KW-0539">Nucleus</keyword>
<name>A0A1B6PM04_SORBI</name>
<keyword evidence="6" id="KW-0804">Transcription</keyword>
<dbReference type="AlphaFoldDB" id="A0A1B6PM04"/>
<evidence type="ECO:0000256" key="6">
    <source>
        <dbReference type="ARBA" id="ARBA00023163"/>
    </source>
</evidence>
<dbReference type="Proteomes" id="UP000000768">
    <property type="component" value="Chromosome 6"/>
</dbReference>
<keyword evidence="3" id="KW-0805">Transcription regulation</keyword>
<reference evidence="12" key="2">
    <citation type="journal article" date="2018" name="Plant J.">
        <title>The Sorghum bicolor reference genome: improved assembly, gene annotations, a transcriptome atlas, and signatures of genome organization.</title>
        <authorList>
            <person name="McCormick R.F."/>
            <person name="Truong S.K."/>
            <person name="Sreedasyam A."/>
            <person name="Jenkins J."/>
            <person name="Shu S."/>
            <person name="Sims D."/>
            <person name="Kennedy M."/>
            <person name="Amirebrahimi M."/>
            <person name="Weers B.D."/>
            <person name="McKinley B."/>
            <person name="Mattison A."/>
            <person name="Morishige D.T."/>
            <person name="Grimwood J."/>
            <person name="Schmutz J."/>
            <person name="Mullet J.E."/>
        </authorList>
    </citation>
    <scope>NUCLEOTIDE SEQUENCE [LARGE SCALE GENOMIC DNA]</scope>
    <source>
        <strain evidence="12">cv. BTx623</strain>
    </source>
</reference>
<dbReference type="GO" id="GO:0009873">
    <property type="term" value="P:ethylene-activated signaling pathway"/>
    <property type="evidence" value="ECO:0007669"/>
    <property type="project" value="UniProtKB-KW"/>
</dbReference>
<feature type="compositionally biased region" description="Low complexity" evidence="9">
    <location>
        <begin position="62"/>
        <end position="89"/>
    </location>
</feature>
<keyword evidence="4" id="KW-0238">DNA-binding</keyword>
<dbReference type="eggNOG" id="ENOG502QU46">
    <property type="taxonomic scope" value="Eukaryota"/>
</dbReference>
<keyword evidence="5" id="KW-0010">Activator</keyword>
<reference evidence="11 12" key="1">
    <citation type="journal article" date="2009" name="Nature">
        <title>The Sorghum bicolor genome and the diversification of grasses.</title>
        <authorList>
            <person name="Paterson A.H."/>
            <person name="Bowers J.E."/>
            <person name="Bruggmann R."/>
            <person name="Dubchak I."/>
            <person name="Grimwood J."/>
            <person name="Gundlach H."/>
            <person name="Haberer G."/>
            <person name="Hellsten U."/>
            <person name="Mitros T."/>
            <person name="Poliakov A."/>
            <person name="Schmutz J."/>
            <person name="Spannagl M."/>
            <person name="Tang H."/>
            <person name="Wang X."/>
            <person name="Wicker T."/>
            <person name="Bharti A.K."/>
            <person name="Chapman J."/>
            <person name="Feltus F.A."/>
            <person name="Gowik U."/>
            <person name="Grigoriev I.V."/>
            <person name="Lyons E."/>
            <person name="Maher C.A."/>
            <person name="Martis M."/>
            <person name="Narechania A."/>
            <person name="Otillar R.P."/>
            <person name="Penning B.W."/>
            <person name="Salamov A.A."/>
            <person name="Wang Y."/>
            <person name="Zhang L."/>
            <person name="Carpita N.C."/>
            <person name="Freeling M."/>
            <person name="Gingle A.R."/>
            <person name="Hash C.T."/>
            <person name="Keller B."/>
            <person name="Klein P."/>
            <person name="Kresovich S."/>
            <person name="McCann M.C."/>
            <person name="Ming R."/>
            <person name="Peterson D.G."/>
            <person name="Mehboob-ur-Rahman"/>
            <person name="Ware D."/>
            <person name="Westhoff P."/>
            <person name="Mayer K.F."/>
            <person name="Messing J."/>
            <person name="Rokhsar D.S."/>
        </authorList>
    </citation>
    <scope>NUCLEOTIDE SEQUENCE [LARGE SCALE GENOMIC DNA]</scope>
    <source>
        <strain evidence="12">cv. BTx623</strain>
    </source>
</reference>